<dbReference type="InterPro" id="IPR018003">
    <property type="entry name" value="Insecticidal_toxin/plasmid_vir"/>
</dbReference>
<accession>A0ABX7GCT7</accession>
<dbReference type="InterPro" id="IPR013783">
    <property type="entry name" value="Ig-like_fold"/>
</dbReference>
<dbReference type="SUPFAM" id="SSF49373">
    <property type="entry name" value="Invasin/intimin cell-adhesion fragments"/>
    <property type="match status" value="3"/>
</dbReference>
<sequence length="1553" mass="172017">MNAPHDSPVQQLVKAVLGERQVPAVSPLDEYLAQNPSVFDLIKLGVVGLRKLGLSREESRVLMARGNAMALYVARLFREYSLRAAPRLDEVEALVPLPTYMEQFKPDINGAAAQGSPEHRASTTAYVVALREWVRDYIVPHGDKSQAIALGERRPDVDELLIDDMAINRVQSRLEIVNSVLEAQILERTNKTWPTIKAYLRTIRFHNGLPYDHDWQSIAHVADKAIKDGRLGDVIRRVDLDYPYFKNPGGRGARADVALQLSIGIGPLQLALLLEDPYFPLNAAMAEAPLRRVDPQTRLVDPDPEKSSGSFYKDNFGELGSTLESVRSLWIFKNATRLDQGQVDCLLGLGAFTPKLSPNVTIGDTSVPATGVDAGARYIHGGQAPAITLLKDGTDDLFRLHNVGEVSPEDLQHRMDRINRKCRLDRMLQLPSYQVDQLLMAAMEAERRGTGDSSIWIRANTLRCLGLFKELNSAYDCKAEEFAALIDVLSVYGQDGQLSHFDRVYSRASGFNDPVQIDDAEFAIVPRTQAEQQIVHQICGALEINFETYRYLATVIAGAYGLNTHLKRSLAILSSFWRLVRLARMFGLTPVESIALLRTLSEGEGLVAQLAGEPAISGQGSTDGADALSAIRGLMGCANWCRKHDLPPMWLVQNVNPVYVPTVWSESQEQFLRQLRSQIISVRVEQATLLEEGAPLRDGKEALIDWLSRLSPLVDSHGLVIGQADETQEQSLARITAVIEALLKELFPLEGAPFLEPLLDLIRTIVLRCRDEQRVAVEERLSVYLKLDSLLVAQVLAWAQGHPYDFVKEAMSLPPLGVARERQVLDRPDSFLQMLTELERRGRIAEKLELSPAMLATLLTGEQYQWFSLENPYEISVRSVYYLAFYRHMITQARQPEEKMLDYLLQVNQLPDDMSEDALRLTRDAAADKLARFFGCGIRHVLECVEHLNREVESSDIQPLPVLRNLAQLDLLERTLELARNGMDASAAFELGALYPLDTESVYASAAQNALESLARFNTVRTPQESAEVGQSFTSRCVVDNPTLIANVPQEVAEFEITLLDFYGEPLKGVDLHIGTDLGAVLTPVIRTDEKGRAWAQLQAGARMGTAHLHYNVPLYKSVYGPSVVIDCEEASLKFNSELSSLLPDDPVLAGRLWEQEVYTKLVDDYGNPGAHRQVAWSTTLGEIRPSETFTDKEGRSRVWISSLSDGDAKIAVARVEGGHSMEFNGAIKFDDIPRIFAAPAVTTVALSGHELQLQCRVVGLDDLPREGESVQWWTSAEPAKIPVPSDVDGISRFSVANPSEDNLTVYAQLGTAPRVEVSLWVASAAVIQNFSQVIRFPVAGATRPTLLWVDVKEASSEGARPVANYPVTWTRPSTEPETIATDAQGRSVYPFKSSNVGEVEVTATLSLDTAIDKKFKLTVIKAFAWKVELITIAGKMEIPETIIPGTDELTLFRDGEYRLEISPVDGASLLGSDGAFGWSSDYSFQALGMVFSPPLATRSEFTAEPFWVNIQTANIRNGRFQLSLFCDRLNEALVLEGTLGKRPVTRLPSSTS</sequence>
<protein>
    <submittedName>
        <fullName evidence="3">Virulence plasmid 28 protein</fullName>
    </submittedName>
</protein>
<dbReference type="PROSITE" id="PS50835">
    <property type="entry name" value="IG_LIKE"/>
    <property type="match status" value="1"/>
</dbReference>
<dbReference type="InterPro" id="IPR007110">
    <property type="entry name" value="Ig-like_dom"/>
</dbReference>
<organism evidence="3 4">
    <name type="scientific">Pseudomonas granadensis</name>
    <dbReference type="NCBI Taxonomy" id="1421430"/>
    <lineage>
        <taxon>Bacteria</taxon>
        <taxon>Pseudomonadati</taxon>
        <taxon>Pseudomonadota</taxon>
        <taxon>Gammaproteobacteria</taxon>
        <taxon>Pseudomonadales</taxon>
        <taxon>Pseudomonadaceae</taxon>
        <taxon>Pseudomonas</taxon>
    </lineage>
</organism>
<proteinExistence type="predicted"/>
<dbReference type="Proteomes" id="UP000663686">
    <property type="component" value="Chromosome"/>
</dbReference>
<keyword evidence="4" id="KW-1185">Reference proteome</keyword>
<dbReference type="EMBL" id="CP069352">
    <property type="protein sequence ID" value="QRK83188.1"/>
    <property type="molecule type" value="Genomic_DNA"/>
</dbReference>
<keyword evidence="1" id="KW-0843">Virulence</keyword>
<feature type="domain" description="Ig-like" evidence="2">
    <location>
        <begin position="1234"/>
        <end position="1273"/>
    </location>
</feature>
<name>A0ABX7GCT7_9PSED</name>
<evidence type="ECO:0000259" key="2">
    <source>
        <dbReference type="PROSITE" id="PS50835"/>
    </source>
</evidence>
<dbReference type="RefSeq" id="WP_203419269.1">
    <property type="nucleotide sequence ID" value="NZ_CP069352.1"/>
</dbReference>
<gene>
    <name evidence="3" type="ORF">JN757_22005</name>
</gene>
<evidence type="ECO:0000313" key="4">
    <source>
        <dbReference type="Proteomes" id="UP000663686"/>
    </source>
</evidence>
<evidence type="ECO:0000313" key="3">
    <source>
        <dbReference type="EMBL" id="QRK83188.1"/>
    </source>
</evidence>
<evidence type="ECO:0000256" key="1">
    <source>
        <dbReference type="ARBA" id="ARBA00023026"/>
    </source>
</evidence>
<dbReference type="Pfam" id="PF03538">
    <property type="entry name" value="VRP1"/>
    <property type="match status" value="1"/>
</dbReference>
<dbReference type="Gene3D" id="2.60.40.10">
    <property type="entry name" value="Immunoglobulins"/>
    <property type="match status" value="2"/>
</dbReference>
<reference evidence="3 4" key="1">
    <citation type="submission" date="2021-03" db="EMBL/GenBank/DDBJ databases">
        <title>P. granadensis CT364 genome publication.</title>
        <authorList>
            <person name="Stach J."/>
            <person name="Montero-Calasanz Md.C."/>
        </authorList>
    </citation>
    <scope>NUCLEOTIDE SEQUENCE [LARGE SCALE GENOMIC DNA]</scope>
    <source>
        <strain evidence="3 4">CT364</strain>
    </source>
</reference>
<dbReference type="InterPro" id="IPR008964">
    <property type="entry name" value="Invasin/intimin_cell_adhesion"/>
</dbReference>